<reference evidence="3 4" key="1">
    <citation type="submission" date="2016-07" db="EMBL/GenBank/DDBJ databases">
        <title>Draft genome of Scalindua rubra, obtained from a brine-seawater interface in the Red Sea, sheds light on salt adaptation in anammox bacteria.</title>
        <authorList>
            <person name="Speth D.R."/>
            <person name="Lagkouvardos I."/>
            <person name="Wang Y."/>
            <person name="Qian P.-Y."/>
            <person name="Dutilh B.E."/>
            <person name="Jetten M.S."/>
        </authorList>
    </citation>
    <scope>NUCLEOTIDE SEQUENCE [LARGE SCALE GENOMIC DNA]</scope>
    <source>
        <strain evidence="3">BSI-1</strain>
    </source>
</reference>
<evidence type="ECO:0000256" key="1">
    <source>
        <dbReference type="ARBA" id="ARBA00006226"/>
    </source>
</evidence>
<dbReference type="AlphaFoldDB" id="A0A1E3XE64"/>
<gene>
    <name evidence="3" type="ORF">SCARUB_00904</name>
</gene>
<sequence length="99" mass="11415">MKIHWTDTALDHLSAIHNYIAQDSVDYAKRVVDCLTRRSQQIGAFPQSGRTVPEFELEQIREVIEGSFRIIYYIKPDQIDILAVIHGAQQFLIEKNDVS</sequence>
<proteinExistence type="inferred from homology"/>
<dbReference type="InterPro" id="IPR051803">
    <property type="entry name" value="TA_system_RelE-like_toxin"/>
</dbReference>
<dbReference type="InterPro" id="IPR035093">
    <property type="entry name" value="RelE/ParE_toxin_dom_sf"/>
</dbReference>
<dbReference type="Pfam" id="PF05016">
    <property type="entry name" value="ParE_toxin"/>
    <property type="match status" value="1"/>
</dbReference>
<comment type="similarity">
    <text evidence="1">Belongs to the RelE toxin family.</text>
</comment>
<dbReference type="Gene3D" id="3.30.2310.20">
    <property type="entry name" value="RelE-like"/>
    <property type="match status" value="1"/>
</dbReference>
<keyword evidence="2" id="KW-1277">Toxin-antitoxin system</keyword>
<evidence type="ECO:0000313" key="3">
    <source>
        <dbReference type="EMBL" id="ODS33931.1"/>
    </source>
</evidence>
<dbReference type="PANTHER" id="PTHR33755">
    <property type="entry name" value="TOXIN PARE1-RELATED"/>
    <property type="match status" value="1"/>
</dbReference>
<evidence type="ECO:0000313" key="4">
    <source>
        <dbReference type="Proteomes" id="UP000094056"/>
    </source>
</evidence>
<dbReference type="InterPro" id="IPR007712">
    <property type="entry name" value="RelE/ParE_toxin"/>
</dbReference>
<accession>A0A1E3XE64</accession>
<dbReference type="Proteomes" id="UP000094056">
    <property type="component" value="Unassembled WGS sequence"/>
</dbReference>
<organism evidence="3 4">
    <name type="scientific">Candidatus Scalindua rubra</name>
    <dbReference type="NCBI Taxonomy" id="1872076"/>
    <lineage>
        <taxon>Bacteria</taxon>
        <taxon>Pseudomonadati</taxon>
        <taxon>Planctomycetota</taxon>
        <taxon>Candidatus Brocadiia</taxon>
        <taxon>Candidatus Brocadiales</taxon>
        <taxon>Candidatus Scalinduaceae</taxon>
        <taxon>Candidatus Scalindua</taxon>
    </lineage>
</organism>
<evidence type="ECO:0000256" key="2">
    <source>
        <dbReference type="ARBA" id="ARBA00022649"/>
    </source>
</evidence>
<dbReference type="PANTHER" id="PTHR33755:SF5">
    <property type="entry name" value="TYPE II TOXIN-ANTITOXIN SYSTEM RELE_PARE FAMILY TOXIN"/>
    <property type="match status" value="1"/>
</dbReference>
<dbReference type="EMBL" id="MAYW01000016">
    <property type="protein sequence ID" value="ODS33931.1"/>
    <property type="molecule type" value="Genomic_DNA"/>
</dbReference>
<protein>
    <submittedName>
        <fullName evidence="3">Plasmid stabilization system protein</fullName>
    </submittedName>
</protein>
<name>A0A1E3XE64_9BACT</name>
<comment type="caution">
    <text evidence="3">The sequence shown here is derived from an EMBL/GenBank/DDBJ whole genome shotgun (WGS) entry which is preliminary data.</text>
</comment>